<dbReference type="CDD" id="cd00397">
    <property type="entry name" value="DNA_BRE_C"/>
    <property type="match status" value="1"/>
</dbReference>
<keyword evidence="1" id="KW-0233">DNA recombination</keyword>
<organism evidence="3">
    <name type="scientific">Magnetospirillum gryphiswaldense</name>
    <dbReference type="NCBI Taxonomy" id="55518"/>
    <lineage>
        <taxon>Bacteria</taxon>
        <taxon>Pseudomonadati</taxon>
        <taxon>Pseudomonadota</taxon>
        <taxon>Alphaproteobacteria</taxon>
        <taxon>Rhodospirillales</taxon>
        <taxon>Rhodospirillaceae</taxon>
        <taxon>Magnetospirillum</taxon>
    </lineage>
</organism>
<dbReference type="SUPFAM" id="SSF56349">
    <property type="entry name" value="DNA breaking-rejoining enzymes"/>
    <property type="match status" value="1"/>
</dbReference>
<evidence type="ECO:0000313" key="3">
    <source>
        <dbReference type="EMBL" id="CAM76079.1"/>
    </source>
</evidence>
<gene>
    <name evidence="3" type="ORF">MGR_2234</name>
</gene>
<evidence type="ECO:0000256" key="1">
    <source>
        <dbReference type="ARBA" id="ARBA00023172"/>
    </source>
</evidence>
<proteinExistence type="predicted"/>
<feature type="domain" description="Tyr recombinase" evidence="2">
    <location>
        <begin position="61"/>
        <end position="264"/>
    </location>
</feature>
<dbReference type="Gene3D" id="1.10.443.10">
    <property type="entry name" value="Intergrase catalytic core"/>
    <property type="match status" value="1"/>
</dbReference>
<dbReference type="InterPro" id="IPR002104">
    <property type="entry name" value="Integrase_catalytic"/>
</dbReference>
<dbReference type="AlphaFoldDB" id="A4TZM2"/>
<dbReference type="GO" id="GO:0015074">
    <property type="term" value="P:DNA integration"/>
    <property type="evidence" value="ECO:0007669"/>
    <property type="project" value="InterPro"/>
</dbReference>
<dbReference type="InterPro" id="IPR011010">
    <property type="entry name" value="DNA_brk_join_enz"/>
</dbReference>
<evidence type="ECO:0000259" key="2">
    <source>
        <dbReference type="PROSITE" id="PS51898"/>
    </source>
</evidence>
<sequence length="394" mass="43649">MIKLSLQPNVRSLYSQRSTNTAKLYLYFLCEMCLGMFRPTHADFVRSLNFQWNDNYQGVISGASILNADEEAKIIEHLDYVTARAAFASDEELAKACLLCISYQHGLRPVQITRLNLDDVRIYQGVDDGPLVHFLAYRAKKRKASDKTAFIRKIKLEWAPLLVEYHRRRLLGQVWIRSETASDAKLFPFARARIISAIGDTTEQVTGIRRTATDLRHSAAQRLADAGATIEEVAEFLGHSHADTSLDYFEASPTQAEKLNKALAISPIYSAIVEVARSRTIDKAALLGMPSDKQVGGVPHGIPIAGIGACDLGQSLCSKNPVLSCYTCRKFLPLNDVAIHKEVLDKLRPVVRFFFDESLGDNQSPAFVQLKVTLETILATIKALGANGEGDGHE</sequence>
<protein>
    <submittedName>
        <fullName evidence="3">Phage-type integrase</fullName>
    </submittedName>
</protein>
<reference evidence="3" key="1">
    <citation type="journal article" date="2007" name="J. Bacteriol.">
        <title>Comparative genome analysis of four magnetotactic bacteria reveals a complex set of group-specific genes implicated in magnetosome biomineralization and function.</title>
        <authorList>
            <person name="Richter M."/>
            <person name="Kube M."/>
            <person name="Bazylinski D.A."/>
            <person name="Lombardot T."/>
            <person name="Gloeckner F.O."/>
            <person name="Reinhardt R."/>
            <person name="Schueler D."/>
        </authorList>
    </citation>
    <scope>NUCLEOTIDE SEQUENCE</scope>
    <source>
        <strain evidence="3">MSR-1</strain>
    </source>
</reference>
<dbReference type="PROSITE" id="PS51898">
    <property type="entry name" value="TYR_RECOMBINASE"/>
    <property type="match status" value="1"/>
</dbReference>
<dbReference type="GO" id="GO:0003677">
    <property type="term" value="F:DNA binding"/>
    <property type="evidence" value="ECO:0007669"/>
    <property type="project" value="InterPro"/>
</dbReference>
<accession>A4TZM2</accession>
<dbReference type="GO" id="GO:0006310">
    <property type="term" value="P:DNA recombination"/>
    <property type="evidence" value="ECO:0007669"/>
    <property type="project" value="UniProtKB-KW"/>
</dbReference>
<dbReference type="EMBL" id="CU459003">
    <property type="protein sequence ID" value="CAM76079.1"/>
    <property type="molecule type" value="Genomic_DNA"/>
</dbReference>
<name>A4TZM2_9PROT</name>
<dbReference type="Pfam" id="PF00589">
    <property type="entry name" value="Phage_integrase"/>
    <property type="match status" value="1"/>
</dbReference>
<dbReference type="InterPro" id="IPR013762">
    <property type="entry name" value="Integrase-like_cat_sf"/>
</dbReference>